<name>D3DK89_HYDTT</name>
<feature type="repeat" description="TPR" evidence="1">
    <location>
        <begin position="181"/>
        <end position="214"/>
    </location>
</feature>
<dbReference type="Pfam" id="PF13174">
    <property type="entry name" value="TPR_6"/>
    <property type="match status" value="1"/>
</dbReference>
<evidence type="ECO:0000313" key="4">
    <source>
        <dbReference type="Proteomes" id="UP000002574"/>
    </source>
</evidence>
<dbReference type="EMBL" id="AP011112">
    <property type="protein sequence ID" value="BAI70241.1"/>
    <property type="molecule type" value="Genomic_DNA"/>
</dbReference>
<dbReference type="InterPro" id="IPR019734">
    <property type="entry name" value="TPR_rpt"/>
</dbReference>
<keyword evidence="1" id="KW-0802">TPR repeat</keyword>
<dbReference type="RefSeq" id="WP_012964421.1">
    <property type="nucleotide sequence ID" value="NC_013799.1"/>
</dbReference>
<dbReference type="InterPro" id="IPR011990">
    <property type="entry name" value="TPR-like_helical_dom_sf"/>
</dbReference>
<dbReference type="PROSITE" id="PS50005">
    <property type="entry name" value="TPR"/>
    <property type="match status" value="1"/>
</dbReference>
<proteinExistence type="predicted"/>
<gene>
    <name evidence="3" type="ordered locus">HTH_1797</name>
</gene>
<dbReference type="OrthoDB" id="13540at2"/>
<evidence type="ECO:0000313" key="3">
    <source>
        <dbReference type="EMBL" id="BAI70241.1"/>
    </source>
</evidence>
<organism evidence="3 4">
    <name type="scientific">Hydrogenobacter thermophilus (strain DSM 6534 / IAM 12695 / TK-6)</name>
    <dbReference type="NCBI Taxonomy" id="608538"/>
    <lineage>
        <taxon>Bacteria</taxon>
        <taxon>Pseudomonadati</taxon>
        <taxon>Aquificota</taxon>
        <taxon>Aquificia</taxon>
        <taxon>Aquificales</taxon>
        <taxon>Aquificaceae</taxon>
        <taxon>Hydrogenobacter</taxon>
    </lineage>
</organism>
<dbReference type="KEGG" id="hte:Hydth_1779"/>
<keyword evidence="4" id="KW-1185">Reference proteome</keyword>
<dbReference type="Gene3D" id="1.25.40.10">
    <property type="entry name" value="Tetratricopeptide repeat domain"/>
    <property type="match status" value="1"/>
</dbReference>
<sequence length="226" mass="26608">MKKAVLFFTVALVACGPITKEELDQRFAKVDERLNKLEERQRRLEEQSIKTETRVDNLAESFTKLRLDVERLKTGRETISPVKTPEETKRRVEVPQKAQEDYQREYDEAINLYNQKQLNKAKEKFIEFIRKNPQTPLTDNAYFWLGTTFRDLNELDKAEAVWLTLVERCKRGELPDCNKAPAAYLQLARLYELKGDQQKANEFYQNLMKDYPLSEEAQIAKRKLGK</sequence>
<keyword evidence="2" id="KW-0175">Coiled coil</keyword>
<dbReference type="Proteomes" id="UP000002574">
    <property type="component" value="Chromosome"/>
</dbReference>
<dbReference type="eggNOG" id="COG1729">
    <property type="taxonomic scope" value="Bacteria"/>
</dbReference>
<protein>
    <submittedName>
        <fullName evidence="3">Uncharacterized protein</fullName>
    </submittedName>
</protein>
<accession>D3DK89</accession>
<dbReference type="AlphaFoldDB" id="D3DK89"/>
<dbReference type="SUPFAM" id="SSF48452">
    <property type="entry name" value="TPR-like"/>
    <property type="match status" value="1"/>
</dbReference>
<dbReference type="PROSITE" id="PS51257">
    <property type="entry name" value="PROKAR_LIPOPROTEIN"/>
    <property type="match status" value="1"/>
</dbReference>
<feature type="coiled-coil region" evidence="2">
    <location>
        <begin position="20"/>
        <end position="54"/>
    </location>
</feature>
<evidence type="ECO:0000256" key="2">
    <source>
        <dbReference type="SAM" id="Coils"/>
    </source>
</evidence>
<evidence type="ECO:0000256" key="1">
    <source>
        <dbReference type="PROSITE-ProRule" id="PRU00339"/>
    </source>
</evidence>
<dbReference type="STRING" id="608538.HTH_1797"/>
<dbReference type="KEGG" id="hth:HTH_1797"/>
<reference evidence="3 4" key="1">
    <citation type="journal article" date="2010" name="J. Bacteriol.">
        <title>Complete genome sequence of the thermophilic, obligately chemolithoautotrophic hydrogen-oxidizing bacterium Hydrogenobacter thermophilus TK-6.</title>
        <authorList>
            <person name="Arai H."/>
            <person name="Kanbe H."/>
            <person name="Ishii M."/>
            <person name="Igarashi Y."/>
        </authorList>
    </citation>
    <scope>NUCLEOTIDE SEQUENCE [LARGE SCALE GENOMIC DNA]</scope>
    <source>
        <strain evidence="4">DSM 6534 / IAM 12695 / TK-6 [Tokyo]</strain>
    </source>
</reference>